<reference evidence="2" key="1">
    <citation type="journal article" date="2015" name="Nature">
        <title>Complex archaea that bridge the gap between prokaryotes and eukaryotes.</title>
        <authorList>
            <person name="Spang A."/>
            <person name="Saw J.H."/>
            <person name="Jorgensen S.L."/>
            <person name="Zaremba-Niedzwiedzka K."/>
            <person name="Martijn J."/>
            <person name="Lind A.E."/>
            <person name="van Eijk R."/>
            <person name="Schleper C."/>
            <person name="Guy L."/>
            <person name="Ettema T.J."/>
        </authorList>
    </citation>
    <scope>NUCLEOTIDE SEQUENCE</scope>
</reference>
<comment type="caution">
    <text evidence="2">The sequence shown here is derived from an EMBL/GenBank/DDBJ whole genome shotgun (WGS) entry which is preliminary data.</text>
</comment>
<organism evidence="2">
    <name type="scientific">marine sediment metagenome</name>
    <dbReference type="NCBI Taxonomy" id="412755"/>
    <lineage>
        <taxon>unclassified sequences</taxon>
        <taxon>metagenomes</taxon>
        <taxon>ecological metagenomes</taxon>
    </lineage>
</organism>
<proteinExistence type="predicted"/>
<sequence>MTSEPSAEPKTSMPGLSDSLTAGKEPRTGTVTMYIGELGPYLDLGSLKLDLLPILVRSGMPVESIAVTAQDLILSVQASLLGSQELCISDMLILPTEPKKPENISTSES</sequence>
<protein>
    <submittedName>
        <fullName evidence="2">Uncharacterized protein</fullName>
    </submittedName>
</protein>
<feature type="region of interest" description="Disordered" evidence="1">
    <location>
        <begin position="1"/>
        <end position="28"/>
    </location>
</feature>
<evidence type="ECO:0000313" key="2">
    <source>
        <dbReference type="EMBL" id="KKK86842.1"/>
    </source>
</evidence>
<evidence type="ECO:0000256" key="1">
    <source>
        <dbReference type="SAM" id="MobiDB-lite"/>
    </source>
</evidence>
<gene>
    <name evidence="2" type="ORF">LCGC14_2759180</name>
</gene>
<name>A0A0F8YZF6_9ZZZZ</name>
<dbReference type="AlphaFoldDB" id="A0A0F8YZF6"/>
<accession>A0A0F8YZF6</accession>
<dbReference type="EMBL" id="LAZR01050668">
    <property type="protein sequence ID" value="KKK86842.1"/>
    <property type="molecule type" value="Genomic_DNA"/>
</dbReference>